<dbReference type="PANTHER" id="PTHR22916:SF3">
    <property type="entry name" value="UDP-GLCNAC:BETAGAL BETA-1,3-N-ACETYLGLUCOSAMINYLTRANSFERASE-LIKE PROTEIN 1"/>
    <property type="match status" value="1"/>
</dbReference>
<organism evidence="2 3">
    <name type="scientific">Acaryochloris thomasi RCC1774</name>
    <dbReference type="NCBI Taxonomy" id="1764569"/>
    <lineage>
        <taxon>Bacteria</taxon>
        <taxon>Bacillati</taxon>
        <taxon>Cyanobacteriota</taxon>
        <taxon>Cyanophyceae</taxon>
        <taxon>Acaryochloridales</taxon>
        <taxon>Acaryochloridaceae</taxon>
        <taxon>Acaryochloris</taxon>
        <taxon>Acaryochloris thomasi</taxon>
    </lineage>
</organism>
<name>A0A2W1JTP8_9CYAN</name>
<evidence type="ECO:0000313" key="3">
    <source>
        <dbReference type="Proteomes" id="UP000248857"/>
    </source>
</evidence>
<dbReference type="SUPFAM" id="SSF53448">
    <property type="entry name" value="Nucleotide-diphospho-sugar transferases"/>
    <property type="match status" value="1"/>
</dbReference>
<comment type="caution">
    <text evidence="2">The sequence shown here is derived from an EMBL/GenBank/DDBJ whole genome shotgun (WGS) entry which is preliminary data.</text>
</comment>
<dbReference type="AlphaFoldDB" id="A0A2W1JTP8"/>
<dbReference type="RefSeq" id="WP_110986303.1">
    <property type="nucleotide sequence ID" value="NZ_CAWNWM010000006.1"/>
</dbReference>
<evidence type="ECO:0000313" key="2">
    <source>
        <dbReference type="EMBL" id="PZD73214.1"/>
    </source>
</evidence>
<sequence>MTRSRFTFCIPNLNKIQYLPICIDSVLSQDSDVWECVIVDGFSSDGSWDYLQQFASDSRFKILRGLKQGMYADWNECLKHVDTEYFYFLPSDDVCNEDLVSKTTLALDSQPDIDACHFQFNYVDEQGQVTRSYDQILRSQLSLYSGVSHYAHRRSAHCEFMMHFVYRTVYRTMNSLVFRRNIIGKMNGFSSSYGSAGDYDWSMRLSFYTDVLYIPELLAAWRRYDEQATQAPGSPQNFENIIKIAASNLEQFLQLNSAHYLHAQMEKQNLLAHLKYKYRNSVDRHSIQKDLEKDSTPSDLNMRQALFARLVFFRGLSLRFFARLTRYRLFPYVSEKGFSRKLLRDLGLTWPPVSVDWPLDR</sequence>
<dbReference type="GO" id="GO:0016758">
    <property type="term" value="F:hexosyltransferase activity"/>
    <property type="evidence" value="ECO:0007669"/>
    <property type="project" value="UniProtKB-ARBA"/>
</dbReference>
<reference evidence="2 3" key="1">
    <citation type="journal article" date="2018" name="Sci. Rep.">
        <title>A novel species of the marine cyanobacterium Acaryochloris with a unique pigment content and lifestyle.</title>
        <authorList>
            <person name="Partensky F."/>
            <person name="Six C."/>
            <person name="Ratin M."/>
            <person name="Garczarek L."/>
            <person name="Vaulot D."/>
            <person name="Probert I."/>
            <person name="Calteau A."/>
            <person name="Gourvil P."/>
            <person name="Marie D."/>
            <person name="Grebert T."/>
            <person name="Bouchier C."/>
            <person name="Le Panse S."/>
            <person name="Gachenot M."/>
            <person name="Rodriguez F."/>
            <person name="Garrido J.L."/>
        </authorList>
    </citation>
    <scope>NUCLEOTIDE SEQUENCE [LARGE SCALE GENOMIC DNA]</scope>
    <source>
        <strain evidence="2 3">RCC1774</strain>
    </source>
</reference>
<dbReference type="EC" id="2.4.1.-" evidence="2"/>
<dbReference type="InterPro" id="IPR029044">
    <property type="entry name" value="Nucleotide-diphossugar_trans"/>
</dbReference>
<keyword evidence="3" id="KW-1185">Reference proteome</keyword>
<proteinExistence type="predicted"/>
<protein>
    <submittedName>
        <fullName evidence="2">PGL/p-HBAD biosynthesis glycosyltransferase</fullName>
        <ecNumber evidence="2">2.4.1.-</ecNumber>
    </submittedName>
</protein>
<feature type="domain" description="Glycosyltransferase 2-like" evidence="1">
    <location>
        <begin position="8"/>
        <end position="134"/>
    </location>
</feature>
<keyword evidence="2" id="KW-0328">Glycosyltransferase</keyword>
<dbReference type="Pfam" id="PF00535">
    <property type="entry name" value="Glycos_transf_2"/>
    <property type="match status" value="1"/>
</dbReference>
<dbReference type="EMBL" id="PQWO01000006">
    <property type="protein sequence ID" value="PZD73214.1"/>
    <property type="molecule type" value="Genomic_DNA"/>
</dbReference>
<gene>
    <name evidence="2" type="ORF">C1752_02350</name>
</gene>
<dbReference type="InterPro" id="IPR001173">
    <property type="entry name" value="Glyco_trans_2-like"/>
</dbReference>
<evidence type="ECO:0000259" key="1">
    <source>
        <dbReference type="Pfam" id="PF00535"/>
    </source>
</evidence>
<keyword evidence="2" id="KW-0808">Transferase</keyword>
<dbReference type="OrthoDB" id="9771846at2"/>
<dbReference type="Gene3D" id="3.90.550.10">
    <property type="entry name" value="Spore Coat Polysaccharide Biosynthesis Protein SpsA, Chain A"/>
    <property type="match status" value="1"/>
</dbReference>
<dbReference type="Proteomes" id="UP000248857">
    <property type="component" value="Unassembled WGS sequence"/>
</dbReference>
<dbReference type="PANTHER" id="PTHR22916">
    <property type="entry name" value="GLYCOSYLTRANSFERASE"/>
    <property type="match status" value="1"/>
</dbReference>
<accession>A0A2W1JTP8</accession>